<reference evidence="2" key="1">
    <citation type="journal article" date="2019" name="J. Anim. Genet.">
        <title>Description and whole genome sequencing of Eikenella exigua sp. nov., isolated from brain abscess and blood.</title>
        <authorList>
            <person name="Stormo K.A."/>
            <person name="Nygaard R.M."/>
            <person name="Bruvold T.S."/>
            <person name="Dimmen G."/>
            <person name="Lindemann P.C."/>
            <person name="Jordal S."/>
            <person name="Kommedal O."/>
        </authorList>
    </citation>
    <scope>NUCLEOTIDE SEQUENCE [LARGE SCALE GENOMIC DNA]</scope>
    <source>
        <strain evidence="2">PXX</strain>
    </source>
</reference>
<sequence length="261" mass="29527">MEAKLDDNMTLVVEINNSEPVELADFAKSMMSLANDYQSRQTADPKLPAKLYIKEIKSGSIIAALAPMMPLAGQLLIEHYDQIENYAEHLYRLIGWLLGKNDKPENTNGKQLNNLYNIVNPVANDKGSQLTFSTIDTSGSVVNNITVNYYEANTVQNRARQEIQQLQEQEAPVETGDYTQVVMYWAQAAPNKETDQAVIEAVWPKPVKVILPDRIKQEILLDEPYPFKKLYIVDVNVQVVKGRPKLYKVLACYGSMEMDEN</sequence>
<dbReference type="RefSeq" id="WP_067438220.1">
    <property type="nucleotide sequence ID" value="NZ_CP038018.1"/>
</dbReference>
<accession>A0AAX1F887</accession>
<evidence type="ECO:0000313" key="2">
    <source>
        <dbReference type="Proteomes" id="UP000326695"/>
    </source>
</evidence>
<gene>
    <name evidence="1" type="ORF">EZJ17_06455</name>
</gene>
<evidence type="ECO:0000313" key="1">
    <source>
        <dbReference type="EMBL" id="QED92283.1"/>
    </source>
</evidence>
<keyword evidence="2" id="KW-1185">Reference proteome</keyword>
<dbReference type="KEGG" id="eex:EZJ17_06455"/>
<proteinExistence type="predicted"/>
<name>A0AAX1F887_9NEIS</name>
<dbReference type="EMBL" id="CP038018">
    <property type="protein sequence ID" value="QED92283.1"/>
    <property type="molecule type" value="Genomic_DNA"/>
</dbReference>
<dbReference type="AlphaFoldDB" id="A0AAX1F887"/>
<protein>
    <submittedName>
        <fullName evidence="1">Uncharacterized protein</fullName>
    </submittedName>
</protein>
<organism evidence="1 2">
    <name type="scientific">Eikenella exigua</name>
    <dbReference type="NCBI Taxonomy" id="2528037"/>
    <lineage>
        <taxon>Bacteria</taxon>
        <taxon>Pseudomonadati</taxon>
        <taxon>Pseudomonadota</taxon>
        <taxon>Betaproteobacteria</taxon>
        <taxon>Neisseriales</taxon>
        <taxon>Neisseriaceae</taxon>
        <taxon>Eikenella</taxon>
    </lineage>
</organism>
<dbReference type="Proteomes" id="UP000326695">
    <property type="component" value="Chromosome"/>
</dbReference>